<comment type="pathway">
    <text evidence="1 10">Phospholipid metabolism; phosphatidylglycerol biosynthesis; phosphatidylglycerol from CDP-diacylglycerol: step 1/2.</text>
</comment>
<dbReference type="GO" id="GO:0005524">
    <property type="term" value="F:ATP binding"/>
    <property type="evidence" value="ECO:0007669"/>
    <property type="project" value="UniProtKB-KW"/>
</dbReference>
<comment type="similarity">
    <text evidence="2 10">Belongs to the CDP-alcohol phosphatidyltransferase class-II family.</text>
</comment>
<dbReference type="EMBL" id="JPQZ01000001">
    <property type="protein sequence ID" value="KKO76608.1"/>
    <property type="molecule type" value="Genomic_DNA"/>
</dbReference>
<evidence type="ECO:0000256" key="9">
    <source>
        <dbReference type="ARBA" id="ARBA00048586"/>
    </source>
</evidence>
<dbReference type="GeneID" id="36318555"/>
<dbReference type="InterPro" id="IPR016270">
    <property type="entry name" value="PGS1"/>
</dbReference>
<dbReference type="Pfam" id="PF13091">
    <property type="entry name" value="PLDc_2"/>
    <property type="match status" value="1"/>
</dbReference>
<evidence type="ECO:0000259" key="11">
    <source>
        <dbReference type="PROSITE" id="PS50035"/>
    </source>
</evidence>
<dbReference type="CDD" id="cd09137">
    <property type="entry name" value="PLDc_PGS1_euk_2"/>
    <property type="match status" value="1"/>
</dbReference>
<dbReference type="PIRSF" id="PIRSF000850">
    <property type="entry name" value="Phospholipase_D_PSS"/>
    <property type="match status" value="1"/>
</dbReference>
<keyword evidence="3 10" id="KW-0444">Lipid biosynthesis</keyword>
<evidence type="ECO:0000256" key="2">
    <source>
        <dbReference type="ARBA" id="ARBA00010682"/>
    </source>
</evidence>
<dbReference type="InterPro" id="IPR025202">
    <property type="entry name" value="PLD-like_dom"/>
</dbReference>
<keyword evidence="6 10" id="KW-0443">Lipid metabolism</keyword>
<evidence type="ECO:0000256" key="10">
    <source>
        <dbReference type="RuleBase" id="RU365024"/>
    </source>
</evidence>
<evidence type="ECO:0000256" key="8">
    <source>
        <dbReference type="ARBA" id="ARBA00023264"/>
    </source>
</evidence>
<dbReference type="OrthoDB" id="10250191at2759"/>
<evidence type="ECO:0000313" key="13">
    <source>
        <dbReference type="Proteomes" id="UP000034350"/>
    </source>
</evidence>
<name>A0A0F9WV45_9MICR</name>
<dbReference type="UniPathway" id="UPA00084">
    <property type="reaction ID" value="UER00503"/>
</dbReference>
<comment type="catalytic activity">
    <reaction evidence="9 10">
        <text>a CDP-1,2-diacyl-sn-glycerol + sn-glycerol 3-phosphate = a 1,2-diacyl-sn-glycero-3-phospho-(1'-sn-glycero-3'-phosphate) + CMP + H(+)</text>
        <dbReference type="Rhea" id="RHEA:12593"/>
        <dbReference type="ChEBI" id="CHEBI:15378"/>
        <dbReference type="ChEBI" id="CHEBI:57597"/>
        <dbReference type="ChEBI" id="CHEBI:58332"/>
        <dbReference type="ChEBI" id="CHEBI:60110"/>
        <dbReference type="ChEBI" id="CHEBI:60377"/>
        <dbReference type="EC" id="2.7.8.5"/>
    </reaction>
</comment>
<keyword evidence="10" id="KW-0067">ATP-binding</keyword>
<comment type="function">
    <text evidence="10">Functions in the biosynthesis of the anionic phospholipids phosphatidylglycerol and cardiolipin.</text>
</comment>
<evidence type="ECO:0000256" key="6">
    <source>
        <dbReference type="ARBA" id="ARBA00023098"/>
    </source>
</evidence>
<dbReference type="OMA" id="CLANINE"/>
<dbReference type="SMART" id="SM00155">
    <property type="entry name" value="PLDc"/>
    <property type="match status" value="2"/>
</dbReference>
<dbReference type="SUPFAM" id="SSF56024">
    <property type="entry name" value="Phospholipase D/nuclease"/>
    <property type="match status" value="2"/>
</dbReference>
<dbReference type="GO" id="GO:0005739">
    <property type="term" value="C:mitochondrion"/>
    <property type="evidence" value="ECO:0007669"/>
    <property type="project" value="UniProtKB-SubCell"/>
</dbReference>
<dbReference type="PROSITE" id="PS50035">
    <property type="entry name" value="PLD"/>
    <property type="match status" value="1"/>
</dbReference>
<keyword evidence="7 10" id="KW-0594">Phospholipid biosynthesis</keyword>
<evidence type="ECO:0000256" key="5">
    <source>
        <dbReference type="ARBA" id="ARBA00022737"/>
    </source>
</evidence>
<dbReference type="Proteomes" id="UP000034350">
    <property type="component" value="Unassembled WGS sequence"/>
</dbReference>
<keyword evidence="8 10" id="KW-1208">Phospholipid metabolism</keyword>
<reference evidence="12 13" key="1">
    <citation type="journal article" date="2015" name="Environ. Microbiol.">
        <title>Genome analyses suggest the presence of polyploidy and recent human-driven expansions in eight global populations of the honeybee pathogen Nosema ceranae.</title>
        <authorList>
            <person name="Pelin A."/>
            <person name="Selman M."/>
            <person name="Aris-Brosou S."/>
            <person name="Farinelli L."/>
            <person name="Corradi N."/>
        </authorList>
    </citation>
    <scope>NUCLEOTIDE SEQUENCE [LARGE SCALE GENOMIC DNA]</scope>
    <source>
        <strain evidence="12 13">PA08 1199</strain>
    </source>
</reference>
<gene>
    <name evidence="12" type="ORF">AAJ76_1000731</name>
</gene>
<comment type="subcellular location">
    <subcellularLocation>
        <location evidence="10">Mitochondrion</location>
    </subcellularLocation>
</comment>
<accession>A0A0F9WV45</accession>
<dbReference type="RefSeq" id="XP_024332350.1">
    <property type="nucleotide sequence ID" value="XM_024473659.1"/>
</dbReference>
<dbReference type="VEuPathDB" id="MicrosporidiaDB:G9O61_00g001670"/>
<evidence type="ECO:0000313" key="12">
    <source>
        <dbReference type="EMBL" id="KKO76608.1"/>
    </source>
</evidence>
<keyword evidence="10" id="KW-0496">Mitochondrion</keyword>
<dbReference type="InterPro" id="IPR001736">
    <property type="entry name" value="PLipase_D/transphosphatidylase"/>
</dbReference>
<proteinExistence type="inferred from homology"/>
<dbReference type="VEuPathDB" id="MicrosporidiaDB:NCER_102025"/>
<dbReference type="GO" id="GO:0032049">
    <property type="term" value="P:cardiolipin biosynthetic process"/>
    <property type="evidence" value="ECO:0007669"/>
    <property type="project" value="InterPro"/>
</dbReference>
<comment type="caution">
    <text evidence="12">The sequence shown here is derived from an EMBL/GenBank/DDBJ whole genome shotgun (WGS) entry which is preliminary data.</text>
</comment>
<protein>
    <recommendedName>
        <fullName evidence="10">CDP-diacylglycerol--glycerol-3-phosphate 3-phosphatidyltransferase</fullName>
        <ecNumber evidence="10">2.7.8.5</ecNumber>
    </recommendedName>
</protein>
<dbReference type="GO" id="GO:0008444">
    <property type="term" value="F:CDP-diacylglycerol-glycerol-3-phosphate 3-phosphatidyltransferase activity"/>
    <property type="evidence" value="ECO:0007669"/>
    <property type="project" value="UniProtKB-EC"/>
</dbReference>
<dbReference type="AlphaFoldDB" id="A0A0F9WV45"/>
<sequence length="366" mass="43570">MDNCLQRFSKFKKYYFNELIEIKSPADFFNKIRCSLKTVQHATIFTMYTGDCNLTKKILKLISEREKTNKKTRIVLDKNRGQTKNLVNFIKENNLNCFKFVNLSTFINILRIREILAVFHSKLYIFDDEIILTGANLDGSYFTNRLDRYFIIKNKVLINDLYRKQYSKNTNKDTNSDYNVLFKYGRKNEKYVISEILQQNFDSIYISSAYFNLPTDYLNLFKSYKNIHFFVNAPDSNIFTNFSIFGFLITSIYTYSSYYATKYLPKALLYEFNLKGYTMHKKGLWAFKDNFCVSIIGSSNFNRRSTERDEELNFCVITQDSKTVRIFKEEILFLMKHSKLKTVNEFKFGKFKFIAAILFFIFNKFL</sequence>
<dbReference type="PANTHER" id="PTHR12586:SF1">
    <property type="entry name" value="CDP-DIACYLGLYCEROL--GLYCEROL-3-PHOSPHATE 3-PHOSPHATIDYLTRANSFERASE, MITOCHONDRIAL"/>
    <property type="match status" value="1"/>
</dbReference>
<dbReference type="PANTHER" id="PTHR12586">
    <property type="entry name" value="CDP-DIACYLGLYCEROL--SERINE O-PHOSPHATIDYLTRANSFERASE"/>
    <property type="match status" value="1"/>
</dbReference>
<feature type="domain" description="PLD phosphodiesterase" evidence="11">
    <location>
        <begin position="115"/>
        <end position="141"/>
    </location>
</feature>
<evidence type="ECO:0000256" key="7">
    <source>
        <dbReference type="ARBA" id="ARBA00023209"/>
    </source>
</evidence>
<evidence type="ECO:0000256" key="1">
    <source>
        <dbReference type="ARBA" id="ARBA00005042"/>
    </source>
</evidence>
<organism evidence="12 13">
    <name type="scientific">Vairimorpha ceranae</name>
    <dbReference type="NCBI Taxonomy" id="40302"/>
    <lineage>
        <taxon>Eukaryota</taxon>
        <taxon>Fungi</taxon>
        <taxon>Fungi incertae sedis</taxon>
        <taxon>Microsporidia</taxon>
        <taxon>Nosematidae</taxon>
        <taxon>Vairimorpha</taxon>
    </lineage>
</organism>
<keyword evidence="5" id="KW-0677">Repeat</keyword>
<dbReference type="VEuPathDB" id="MicrosporidiaDB:AAJ76_1000731"/>
<dbReference type="EC" id="2.7.8.5" evidence="10"/>
<dbReference type="Gene3D" id="3.30.870.10">
    <property type="entry name" value="Endonuclease Chain A"/>
    <property type="match status" value="1"/>
</dbReference>
<keyword evidence="4 10" id="KW-0808">Transferase</keyword>
<keyword evidence="10" id="KW-0547">Nucleotide-binding</keyword>
<evidence type="ECO:0000256" key="4">
    <source>
        <dbReference type="ARBA" id="ARBA00022679"/>
    </source>
</evidence>
<keyword evidence="13" id="KW-1185">Reference proteome</keyword>
<evidence type="ECO:0000256" key="3">
    <source>
        <dbReference type="ARBA" id="ARBA00022516"/>
    </source>
</evidence>